<dbReference type="EMBL" id="CALNXJ010000001">
    <property type="protein sequence ID" value="CAH3032040.1"/>
    <property type="molecule type" value="Genomic_DNA"/>
</dbReference>
<gene>
    <name evidence="1" type="ORF">PMEA_00000896</name>
</gene>
<name>A0AAU9VKJ5_9CNID</name>
<keyword evidence="2" id="KW-1185">Reference proteome</keyword>
<sequence length="111" mass="12955">MALFNILCENKATYEYQYTLALHNGNKTKACLGHTFQEIDDLKAEGMSIDGEHFDVEWYCSDWKTKSTTLIVVKVVANNDCPDVLTKEMERIQVQFKFYEEYNKLAEKKTK</sequence>
<feature type="non-terminal residue" evidence="1">
    <location>
        <position position="111"/>
    </location>
</feature>
<proteinExistence type="predicted"/>
<protein>
    <submittedName>
        <fullName evidence="1">Uncharacterized protein</fullName>
    </submittedName>
</protein>
<organism evidence="1 2">
    <name type="scientific">Pocillopora meandrina</name>
    <dbReference type="NCBI Taxonomy" id="46732"/>
    <lineage>
        <taxon>Eukaryota</taxon>
        <taxon>Metazoa</taxon>
        <taxon>Cnidaria</taxon>
        <taxon>Anthozoa</taxon>
        <taxon>Hexacorallia</taxon>
        <taxon>Scleractinia</taxon>
        <taxon>Astrocoeniina</taxon>
        <taxon>Pocilloporidae</taxon>
        <taxon>Pocillopora</taxon>
    </lineage>
</organism>
<reference evidence="1 2" key="1">
    <citation type="submission" date="2022-05" db="EMBL/GenBank/DDBJ databases">
        <authorList>
            <consortium name="Genoscope - CEA"/>
            <person name="William W."/>
        </authorList>
    </citation>
    <scope>NUCLEOTIDE SEQUENCE [LARGE SCALE GENOMIC DNA]</scope>
</reference>
<evidence type="ECO:0000313" key="1">
    <source>
        <dbReference type="EMBL" id="CAH3032040.1"/>
    </source>
</evidence>
<comment type="caution">
    <text evidence="1">The sequence shown here is derived from an EMBL/GenBank/DDBJ whole genome shotgun (WGS) entry which is preliminary data.</text>
</comment>
<dbReference type="Proteomes" id="UP001159428">
    <property type="component" value="Unassembled WGS sequence"/>
</dbReference>
<dbReference type="AlphaFoldDB" id="A0AAU9VKJ5"/>
<evidence type="ECO:0000313" key="2">
    <source>
        <dbReference type="Proteomes" id="UP001159428"/>
    </source>
</evidence>
<accession>A0AAU9VKJ5</accession>